<proteinExistence type="predicted"/>
<dbReference type="AlphaFoldDB" id="A0A8S0W111"/>
<sequence>MDKLSIVFTMDSDGLGGRIAPQQDFSLTPSFVNHPPNVNSIARKLSRSMVRGGLRSMGWIGLRARFHTYTACRTTSFDVGEHYTCKAVDWASYERVSPRPSPSFTVSSQMLSMDDDGGIGGRTMSYGYTWSLSTAPLGFVRQGKETMKGGGLSSTFGGELQRDNEDPCRRRVLHLQHPLHHSWLPLSKTTNVFCV</sequence>
<organism evidence="1 2">
    <name type="scientific">Cyclocybe aegerita</name>
    <name type="common">Black poplar mushroom</name>
    <name type="synonym">Agrocybe aegerita</name>
    <dbReference type="NCBI Taxonomy" id="1973307"/>
    <lineage>
        <taxon>Eukaryota</taxon>
        <taxon>Fungi</taxon>
        <taxon>Dikarya</taxon>
        <taxon>Basidiomycota</taxon>
        <taxon>Agaricomycotina</taxon>
        <taxon>Agaricomycetes</taxon>
        <taxon>Agaricomycetidae</taxon>
        <taxon>Agaricales</taxon>
        <taxon>Agaricineae</taxon>
        <taxon>Bolbitiaceae</taxon>
        <taxon>Cyclocybe</taxon>
    </lineage>
</organism>
<evidence type="ECO:0000313" key="1">
    <source>
        <dbReference type="EMBL" id="CAA7258608.1"/>
    </source>
</evidence>
<dbReference type="Proteomes" id="UP000467700">
    <property type="component" value="Unassembled WGS sequence"/>
</dbReference>
<keyword evidence="2" id="KW-1185">Reference proteome</keyword>
<reference evidence="1 2" key="1">
    <citation type="submission" date="2020-01" db="EMBL/GenBank/DDBJ databases">
        <authorList>
            <person name="Gupta K D."/>
        </authorList>
    </citation>
    <scope>NUCLEOTIDE SEQUENCE [LARGE SCALE GENOMIC DNA]</scope>
</reference>
<comment type="caution">
    <text evidence="1">The sequence shown here is derived from an EMBL/GenBank/DDBJ whole genome shotgun (WGS) entry which is preliminary data.</text>
</comment>
<accession>A0A8S0W111</accession>
<name>A0A8S0W111_CYCAE</name>
<gene>
    <name evidence="1" type="ORF">AAE3_LOCUS968</name>
</gene>
<evidence type="ECO:0000313" key="2">
    <source>
        <dbReference type="Proteomes" id="UP000467700"/>
    </source>
</evidence>
<dbReference type="EMBL" id="CACVBS010000002">
    <property type="protein sequence ID" value="CAA7258608.1"/>
    <property type="molecule type" value="Genomic_DNA"/>
</dbReference>
<protein>
    <submittedName>
        <fullName evidence="1">Uncharacterized protein</fullName>
    </submittedName>
</protein>